<dbReference type="EMBL" id="JAPDHZ010000008">
    <property type="protein sequence ID" value="MDG0794870.1"/>
    <property type="molecule type" value="Genomic_DNA"/>
</dbReference>
<dbReference type="PROSITE" id="PS01124">
    <property type="entry name" value="HTH_ARAC_FAMILY_2"/>
    <property type="match status" value="1"/>
</dbReference>
<dbReference type="Gene3D" id="2.60.120.10">
    <property type="entry name" value="Jelly Rolls"/>
    <property type="match status" value="1"/>
</dbReference>
<reference evidence="5 6" key="1">
    <citation type="submission" date="2022-10" db="EMBL/GenBank/DDBJ databases">
        <title>Comparative genomic analysis of Cohnella hashimotonis sp. nov., isolated from the International Space Station.</title>
        <authorList>
            <person name="Simpson A."/>
            <person name="Venkateswaran K."/>
        </authorList>
    </citation>
    <scope>NUCLEOTIDE SEQUENCE [LARGE SCALE GENOMIC DNA]</scope>
    <source>
        <strain evidence="5 6">DSM 18997</strain>
    </source>
</reference>
<dbReference type="InterPro" id="IPR009057">
    <property type="entry name" value="Homeodomain-like_sf"/>
</dbReference>
<dbReference type="SMART" id="SM00342">
    <property type="entry name" value="HTH_ARAC"/>
    <property type="match status" value="1"/>
</dbReference>
<accession>A0A9X4QRG9</accession>
<dbReference type="CDD" id="cd02208">
    <property type="entry name" value="cupin_RmlC-like"/>
    <property type="match status" value="1"/>
</dbReference>
<keyword evidence="3" id="KW-0804">Transcription</keyword>
<dbReference type="GO" id="GO:0043565">
    <property type="term" value="F:sequence-specific DNA binding"/>
    <property type="evidence" value="ECO:0007669"/>
    <property type="project" value="InterPro"/>
</dbReference>
<sequence length="304" mass="34806">MTTLAGDLQEPVREEVVVYGHPLLHMKIWEIGMSPPAPSQEAYGPWHHHKEVELLALIEGKMGMQTQDGYLRLEPGDVALLGASQLHRTHRAGADPVRFIVLQVDLGRHMESAALPYLYGFGDGAAPLERLNGLFREKPEVRRETYDLIAHMYEEYRGRARGYELALGSAIQRLLWLFVRHGDEGLLPASAERDLLRLRPALDHVDRHLHERITVEEVSRLLNFSYHYFIRYFRSAMGCSFVDYVNRKRIKAAERLLLTRDISIAEAALQAGVPSIAQFYKLFKRFNRCSPKEFVARMSGREDG</sequence>
<dbReference type="InterPro" id="IPR013096">
    <property type="entry name" value="Cupin_2"/>
</dbReference>
<dbReference type="RefSeq" id="WP_277568590.1">
    <property type="nucleotide sequence ID" value="NZ_JAPDHZ010000008.1"/>
</dbReference>
<name>A0A9X4QRG9_9BACL</name>
<evidence type="ECO:0000256" key="3">
    <source>
        <dbReference type="ARBA" id="ARBA00023163"/>
    </source>
</evidence>
<keyword evidence="6" id="KW-1185">Reference proteome</keyword>
<dbReference type="Proteomes" id="UP001153387">
    <property type="component" value="Unassembled WGS sequence"/>
</dbReference>
<keyword evidence="1" id="KW-0805">Transcription regulation</keyword>
<dbReference type="SUPFAM" id="SSF46689">
    <property type="entry name" value="Homeodomain-like"/>
    <property type="match status" value="2"/>
</dbReference>
<evidence type="ECO:0000313" key="5">
    <source>
        <dbReference type="EMBL" id="MDG0794870.1"/>
    </source>
</evidence>
<dbReference type="InterPro" id="IPR014710">
    <property type="entry name" value="RmlC-like_jellyroll"/>
</dbReference>
<evidence type="ECO:0000256" key="2">
    <source>
        <dbReference type="ARBA" id="ARBA00023125"/>
    </source>
</evidence>
<dbReference type="PANTHER" id="PTHR43280:SF2">
    <property type="entry name" value="HTH-TYPE TRANSCRIPTIONAL REGULATOR EXSA"/>
    <property type="match status" value="1"/>
</dbReference>
<gene>
    <name evidence="5" type="ORF">OMP38_31615</name>
</gene>
<dbReference type="GO" id="GO:0003700">
    <property type="term" value="F:DNA-binding transcription factor activity"/>
    <property type="evidence" value="ECO:0007669"/>
    <property type="project" value="InterPro"/>
</dbReference>
<protein>
    <submittedName>
        <fullName evidence="5">AraC family transcriptional regulator</fullName>
    </submittedName>
</protein>
<dbReference type="SUPFAM" id="SSF51215">
    <property type="entry name" value="Regulatory protein AraC"/>
    <property type="match status" value="1"/>
</dbReference>
<dbReference type="InterPro" id="IPR018062">
    <property type="entry name" value="HTH_AraC-typ_CS"/>
</dbReference>
<organism evidence="5 6">
    <name type="scientific">Cohnella ginsengisoli</name>
    <dbReference type="NCBI Taxonomy" id="425004"/>
    <lineage>
        <taxon>Bacteria</taxon>
        <taxon>Bacillati</taxon>
        <taxon>Bacillota</taxon>
        <taxon>Bacilli</taxon>
        <taxon>Bacillales</taxon>
        <taxon>Paenibacillaceae</taxon>
        <taxon>Cohnella</taxon>
    </lineage>
</organism>
<dbReference type="Gene3D" id="1.10.10.60">
    <property type="entry name" value="Homeodomain-like"/>
    <property type="match status" value="2"/>
</dbReference>
<evidence type="ECO:0000256" key="1">
    <source>
        <dbReference type="ARBA" id="ARBA00023015"/>
    </source>
</evidence>
<dbReference type="PROSITE" id="PS00041">
    <property type="entry name" value="HTH_ARAC_FAMILY_1"/>
    <property type="match status" value="1"/>
</dbReference>
<evidence type="ECO:0000259" key="4">
    <source>
        <dbReference type="PROSITE" id="PS01124"/>
    </source>
</evidence>
<keyword evidence="2" id="KW-0238">DNA-binding</keyword>
<dbReference type="Pfam" id="PF07883">
    <property type="entry name" value="Cupin_2"/>
    <property type="match status" value="1"/>
</dbReference>
<dbReference type="PANTHER" id="PTHR43280">
    <property type="entry name" value="ARAC-FAMILY TRANSCRIPTIONAL REGULATOR"/>
    <property type="match status" value="1"/>
</dbReference>
<evidence type="ECO:0000313" key="6">
    <source>
        <dbReference type="Proteomes" id="UP001153387"/>
    </source>
</evidence>
<proteinExistence type="predicted"/>
<dbReference type="InterPro" id="IPR037923">
    <property type="entry name" value="HTH-like"/>
</dbReference>
<dbReference type="InterPro" id="IPR018060">
    <property type="entry name" value="HTH_AraC"/>
</dbReference>
<dbReference type="Pfam" id="PF12833">
    <property type="entry name" value="HTH_18"/>
    <property type="match status" value="1"/>
</dbReference>
<comment type="caution">
    <text evidence="5">The sequence shown here is derived from an EMBL/GenBank/DDBJ whole genome shotgun (WGS) entry which is preliminary data.</text>
</comment>
<feature type="domain" description="HTH araC/xylS-type" evidence="4">
    <location>
        <begin position="199"/>
        <end position="297"/>
    </location>
</feature>
<dbReference type="AlphaFoldDB" id="A0A9X4QRG9"/>